<dbReference type="PROSITE" id="PS51746">
    <property type="entry name" value="PPM_2"/>
    <property type="match status" value="1"/>
</dbReference>
<dbReference type="InterPro" id="IPR036457">
    <property type="entry name" value="PPM-type-like_dom_sf"/>
</dbReference>
<feature type="domain" description="FHA" evidence="10">
    <location>
        <begin position="557"/>
        <end position="618"/>
    </location>
</feature>
<evidence type="ECO:0000256" key="2">
    <source>
        <dbReference type="ARBA" id="ARBA00001946"/>
    </source>
</evidence>
<dbReference type="PROSITE" id="PS50006">
    <property type="entry name" value="FHA_DOMAIN"/>
    <property type="match status" value="1"/>
</dbReference>
<dbReference type="PANTHER" id="PTHR47992">
    <property type="entry name" value="PROTEIN PHOSPHATASE"/>
    <property type="match status" value="1"/>
</dbReference>
<dbReference type="InParanoid" id="C1E4B0"/>
<proteinExistence type="predicted"/>
<evidence type="ECO:0000259" key="10">
    <source>
        <dbReference type="PROSITE" id="PS50006"/>
    </source>
</evidence>
<evidence type="ECO:0000256" key="5">
    <source>
        <dbReference type="ARBA" id="ARBA00022801"/>
    </source>
</evidence>
<evidence type="ECO:0000256" key="4">
    <source>
        <dbReference type="ARBA" id="ARBA00022723"/>
    </source>
</evidence>
<dbReference type="InterPro" id="IPR000222">
    <property type="entry name" value="PP2C_BS"/>
</dbReference>
<dbReference type="EMBL" id="CP001325">
    <property type="protein sequence ID" value="ACO63083.1"/>
    <property type="molecule type" value="Genomic_DNA"/>
</dbReference>
<dbReference type="OrthoDB" id="496973at2759"/>
<dbReference type="InterPro" id="IPR015655">
    <property type="entry name" value="PP2C"/>
</dbReference>
<feature type="region of interest" description="Disordered" evidence="9">
    <location>
        <begin position="70"/>
        <end position="104"/>
    </location>
</feature>
<evidence type="ECO:0000256" key="1">
    <source>
        <dbReference type="ARBA" id="ARBA00001936"/>
    </source>
</evidence>
<feature type="compositionally biased region" description="Low complexity" evidence="9">
    <location>
        <begin position="195"/>
        <end position="217"/>
    </location>
</feature>
<dbReference type="EC" id="3.1.3.16" evidence="3"/>
<dbReference type="RefSeq" id="XP_002501825.1">
    <property type="nucleotide sequence ID" value="XM_002501779.1"/>
</dbReference>
<feature type="compositionally biased region" description="Basic and acidic residues" evidence="9">
    <location>
        <begin position="321"/>
        <end position="331"/>
    </location>
</feature>
<evidence type="ECO:0000313" key="12">
    <source>
        <dbReference type="EMBL" id="ACO63083.1"/>
    </source>
</evidence>
<dbReference type="Pfam" id="PF00498">
    <property type="entry name" value="FHA"/>
    <property type="match status" value="1"/>
</dbReference>
<evidence type="ECO:0000259" key="11">
    <source>
        <dbReference type="PROSITE" id="PS51746"/>
    </source>
</evidence>
<dbReference type="InterPro" id="IPR000253">
    <property type="entry name" value="FHA_dom"/>
</dbReference>
<feature type="region of interest" description="Disordered" evidence="9">
    <location>
        <begin position="634"/>
        <end position="678"/>
    </location>
</feature>
<name>C1E4B0_MICCC</name>
<protein>
    <recommendedName>
        <fullName evidence="3">protein-serine/threonine phosphatase</fullName>
        <ecNumber evidence="3">3.1.3.16</ecNumber>
    </recommendedName>
</protein>
<evidence type="ECO:0000256" key="9">
    <source>
        <dbReference type="SAM" id="MobiDB-lite"/>
    </source>
</evidence>
<keyword evidence="5" id="KW-0378">Hydrolase</keyword>
<keyword evidence="6" id="KW-0460">Magnesium</keyword>
<dbReference type="STRING" id="296587.C1E4B0"/>
<dbReference type="CDD" id="cd00060">
    <property type="entry name" value="FHA"/>
    <property type="match status" value="1"/>
</dbReference>
<keyword evidence="13" id="KW-1185">Reference proteome</keyword>
<dbReference type="GeneID" id="8243110"/>
<dbReference type="SMART" id="SM00240">
    <property type="entry name" value="FHA"/>
    <property type="match status" value="1"/>
</dbReference>
<feature type="domain" description="PPM-type phosphatase" evidence="11">
    <location>
        <begin position="665"/>
        <end position="943"/>
    </location>
</feature>
<dbReference type="Pfam" id="PF00481">
    <property type="entry name" value="PP2C"/>
    <property type="match status" value="1"/>
</dbReference>
<sequence length="945" mass="100640">MVLNLISDFVQEAMPKRREDVAPFLQRVAVWFTVTKAVQVTKRVVIDDIIATRIVGGLVAAKRRIKTRKRRDAKLKELRSQLKRGHNSLRGGGADDGGASLGASLGASPMARRARELGVADRHANAEDVENDPRWLSGEYDDGQKQIARDEEVAAAALDEVAMALAMEGSNGESRRLAGMAVKVAALSPPRRSFGSNAGSFSFARSPRSPGPSASPAYLGSAGRRRRSMHPDDYAEDALAMANMAIAMGDDTDGGFTDDEEAEQLAHVRAAAKRSAELARSITESLSPRKPRRESPHGGWRGGSRDSRNSVYARTPPMRNTDARASHDFDSPRGTPRPRHRREPVSPSPNASTPSATSTPAQLSRPHSRSRSRNTTAAGDDDDGTGSESGFESAVNSPAGSRSSSRGPGNSRLSSSSTDVFDGVGRRSSDARSPDTPATDWPRGRAGASDATPTASGRGVENGPGNGPDADEDSGFETGASEREALTHRPARRRLRIDELDEDEGQVKADTTFVGAVDDVDGDPWRPSGLPATLRLEVLSGSAWGSSFGAPPGVESATIGRLPDNDLQLPNGEVSSFHAEARWFWFDSEVAEEGGDVGEWRVADLGSTNGTFLNAEALRPRRWFPLRDGDRVRLGERTDSPTVHVGVTPTSHSAVSGGEPPIALRSASRSSPGKPPRMEDRVLAECPLRGHSQVALFAVFDGHGGHEAAVRAKQSLPAAVARLLGGRTPSARGCERVLSEAFAECDAAMSCEYEGCAATVMLAWREPSTGSLYVQTANAGDCHVAFGRAKNPGSGRGAKFLTKEHRVTSPEERERLRSRHGIKLPRGARRLHGLALTRTLGDSFLKRERVGIIATPDVSPPVEVSTGDGWDVAVLATDGLWDVCSAEHAMGVAGKASSGEDQGKDGSGRRRIGVNPAAAAETLVAHARRRKSKDDTAVLAVRLEL</sequence>
<dbReference type="SUPFAM" id="SSF81606">
    <property type="entry name" value="PP2C-like"/>
    <property type="match status" value="1"/>
</dbReference>
<feature type="compositionally biased region" description="Low complexity" evidence="9">
    <location>
        <begin position="393"/>
        <end position="417"/>
    </location>
</feature>
<dbReference type="SUPFAM" id="SSF49879">
    <property type="entry name" value="SMAD/FHA domain"/>
    <property type="match status" value="1"/>
</dbReference>
<evidence type="ECO:0000256" key="6">
    <source>
        <dbReference type="ARBA" id="ARBA00022842"/>
    </source>
</evidence>
<evidence type="ECO:0000256" key="7">
    <source>
        <dbReference type="ARBA" id="ARBA00022912"/>
    </source>
</evidence>
<gene>
    <name evidence="12" type="ORF">MICPUN_57972</name>
</gene>
<feature type="compositionally biased region" description="Low complexity" evidence="9">
    <location>
        <begin position="348"/>
        <end position="361"/>
    </location>
</feature>
<organism evidence="12 13">
    <name type="scientific">Micromonas commoda (strain RCC299 / NOUM17 / CCMP2709)</name>
    <name type="common">Picoplanktonic green alga</name>
    <dbReference type="NCBI Taxonomy" id="296587"/>
    <lineage>
        <taxon>Eukaryota</taxon>
        <taxon>Viridiplantae</taxon>
        <taxon>Chlorophyta</taxon>
        <taxon>Mamiellophyceae</taxon>
        <taxon>Mamiellales</taxon>
        <taxon>Mamiellaceae</taxon>
        <taxon>Micromonas</taxon>
    </lineage>
</organism>
<dbReference type="PROSITE" id="PS01032">
    <property type="entry name" value="PPM_1"/>
    <property type="match status" value="1"/>
</dbReference>
<dbReference type="KEGG" id="mis:MICPUN_57972"/>
<feature type="region of interest" description="Disordered" evidence="9">
    <location>
        <begin position="195"/>
        <end position="229"/>
    </location>
</feature>
<feature type="compositionally biased region" description="Basic and acidic residues" evidence="9">
    <location>
        <begin position="424"/>
        <end position="433"/>
    </location>
</feature>
<feature type="region of interest" description="Disordered" evidence="9">
    <location>
        <begin position="893"/>
        <end position="915"/>
    </location>
</feature>
<dbReference type="Gene3D" id="3.60.40.10">
    <property type="entry name" value="PPM-type phosphatase domain"/>
    <property type="match status" value="1"/>
</dbReference>
<comment type="cofactor">
    <cofactor evidence="1">
        <name>Mn(2+)</name>
        <dbReference type="ChEBI" id="CHEBI:29035"/>
    </cofactor>
</comment>
<dbReference type="Proteomes" id="UP000002009">
    <property type="component" value="Chromosome 4"/>
</dbReference>
<keyword evidence="7" id="KW-0904">Protein phosphatase</keyword>
<reference evidence="12 13" key="1">
    <citation type="journal article" date="2009" name="Science">
        <title>Green evolution and dynamic adaptations revealed by genomes of the marine picoeukaryotes Micromonas.</title>
        <authorList>
            <person name="Worden A.Z."/>
            <person name="Lee J.H."/>
            <person name="Mock T."/>
            <person name="Rouze P."/>
            <person name="Simmons M.P."/>
            <person name="Aerts A.L."/>
            <person name="Allen A.E."/>
            <person name="Cuvelier M.L."/>
            <person name="Derelle E."/>
            <person name="Everett M.V."/>
            <person name="Foulon E."/>
            <person name="Grimwood J."/>
            <person name="Gundlach H."/>
            <person name="Henrissat B."/>
            <person name="Napoli C."/>
            <person name="McDonald S.M."/>
            <person name="Parker M.S."/>
            <person name="Rombauts S."/>
            <person name="Salamov A."/>
            <person name="Von Dassow P."/>
            <person name="Badger J.H."/>
            <person name="Coutinho P.M."/>
            <person name="Demir E."/>
            <person name="Dubchak I."/>
            <person name="Gentemann C."/>
            <person name="Eikrem W."/>
            <person name="Gready J.E."/>
            <person name="John U."/>
            <person name="Lanier W."/>
            <person name="Lindquist E.A."/>
            <person name="Lucas S."/>
            <person name="Mayer K.F."/>
            <person name="Moreau H."/>
            <person name="Not F."/>
            <person name="Otillar R."/>
            <person name="Panaud O."/>
            <person name="Pangilinan J."/>
            <person name="Paulsen I."/>
            <person name="Piegu B."/>
            <person name="Poliakov A."/>
            <person name="Robbens S."/>
            <person name="Schmutz J."/>
            <person name="Toulza E."/>
            <person name="Wyss T."/>
            <person name="Zelensky A."/>
            <person name="Zhou K."/>
            <person name="Armbrust E.V."/>
            <person name="Bhattacharya D."/>
            <person name="Goodenough U.W."/>
            <person name="Van de Peer Y."/>
            <person name="Grigoriev I.V."/>
        </authorList>
    </citation>
    <scope>NUCLEOTIDE SEQUENCE [LARGE SCALE GENOMIC DNA]</scope>
    <source>
        <strain evidence="13">RCC299 / NOUM17</strain>
    </source>
</reference>
<dbReference type="Gene3D" id="2.60.200.20">
    <property type="match status" value="1"/>
</dbReference>
<dbReference type="eggNOG" id="KOG0698">
    <property type="taxonomic scope" value="Eukaryota"/>
</dbReference>
<dbReference type="GO" id="GO:0004722">
    <property type="term" value="F:protein serine/threonine phosphatase activity"/>
    <property type="evidence" value="ECO:0007669"/>
    <property type="project" value="UniProtKB-EC"/>
</dbReference>
<evidence type="ECO:0000313" key="13">
    <source>
        <dbReference type="Proteomes" id="UP000002009"/>
    </source>
</evidence>
<evidence type="ECO:0000256" key="3">
    <source>
        <dbReference type="ARBA" id="ARBA00013081"/>
    </source>
</evidence>
<dbReference type="GO" id="GO:0046872">
    <property type="term" value="F:metal ion binding"/>
    <property type="evidence" value="ECO:0007669"/>
    <property type="project" value="UniProtKB-KW"/>
</dbReference>
<dbReference type="InterPro" id="IPR008984">
    <property type="entry name" value="SMAD_FHA_dom_sf"/>
</dbReference>
<dbReference type="AlphaFoldDB" id="C1E4B0"/>
<dbReference type="SMART" id="SM00332">
    <property type="entry name" value="PP2Cc"/>
    <property type="match status" value="1"/>
</dbReference>
<evidence type="ECO:0000256" key="8">
    <source>
        <dbReference type="ARBA" id="ARBA00023211"/>
    </source>
</evidence>
<feature type="region of interest" description="Disordered" evidence="9">
    <location>
        <begin position="280"/>
        <end position="476"/>
    </location>
</feature>
<keyword evidence="8" id="KW-0464">Manganese</keyword>
<dbReference type="CDD" id="cd00143">
    <property type="entry name" value="PP2Cc"/>
    <property type="match status" value="1"/>
</dbReference>
<accession>C1E4B0</accession>
<dbReference type="InterPro" id="IPR001932">
    <property type="entry name" value="PPM-type_phosphatase-like_dom"/>
</dbReference>
<comment type="cofactor">
    <cofactor evidence="2">
        <name>Mg(2+)</name>
        <dbReference type="ChEBI" id="CHEBI:18420"/>
    </cofactor>
</comment>
<feature type="region of interest" description="Disordered" evidence="9">
    <location>
        <begin position="481"/>
        <end position="500"/>
    </location>
</feature>
<keyword evidence="4" id="KW-0479">Metal-binding</keyword>
<feature type="compositionally biased region" description="Gly residues" evidence="9">
    <location>
        <begin position="90"/>
        <end position="100"/>
    </location>
</feature>